<sequence>MSLKIHFLHSHLDFFPDNLGAVSDEHVRTLETWDLGGYNRVAFIKKPAVTRIWNVQNESCGQKLAGGLILIRVLKQLQELVKIAKWFRPIQQKTFQPWEWAKGPWERIHIDFAHKNEFNLFIVAEGGQIESRELGIVSSQIKETRTNEGEKVQVGRETPVIPGQTNEARSREDKKLQAGINIQDPVEENDQHASPAKEEILPIRNPPRNMRPPARFMMKVDVIY</sequence>
<dbReference type="PANTHER" id="PTHR46114:SF1">
    <property type="entry name" value="ZAD DOMAIN-CONTAINING PROTEIN"/>
    <property type="match status" value="1"/>
</dbReference>
<reference evidence="2 3" key="1">
    <citation type="submission" date="2022-01" db="EMBL/GenBank/DDBJ databases">
        <title>A chromosomal length assembly of Cordylochernes scorpioides.</title>
        <authorList>
            <person name="Zeh D."/>
            <person name="Zeh J."/>
        </authorList>
    </citation>
    <scope>NUCLEOTIDE SEQUENCE [LARGE SCALE GENOMIC DNA]</scope>
    <source>
        <strain evidence="2">IN4F17</strain>
        <tissue evidence="2">Whole Body</tissue>
    </source>
</reference>
<feature type="region of interest" description="Disordered" evidence="1">
    <location>
        <begin position="182"/>
        <end position="207"/>
    </location>
</feature>
<evidence type="ECO:0000313" key="3">
    <source>
        <dbReference type="Proteomes" id="UP001235939"/>
    </source>
</evidence>
<dbReference type="PANTHER" id="PTHR46114">
    <property type="entry name" value="APPLE DOMAIN-CONTAINING PROTEIN"/>
    <property type="match status" value="1"/>
</dbReference>
<evidence type="ECO:0000256" key="1">
    <source>
        <dbReference type="SAM" id="MobiDB-lite"/>
    </source>
</evidence>
<proteinExistence type="predicted"/>
<organism evidence="2 3">
    <name type="scientific">Cordylochernes scorpioides</name>
    <dbReference type="NCBI Taxonomy" id="51811"/>
    <lineage>
        <taxon>Eukaryota</taxon>
        <taxon>Metazoa</taxon>
        <taxon>Ecdysozoa</taxon>
        <taxon>Arthropoda</taxon>
        <taxon>Chelicerata</taxon>
        <taxon>Arachnida</taxon>
        <taxon>Pseudoscorpiones</taxon>
        <taxon>Cheliferoidea</taxon>
        <taxon>Chernetidae</taxon>
        <taxon>Cordylochernes</taxon>
    </lineage>
</organism>
<gene>
    <name evidence="2" type="ORF">LAZ67_10001744</name>
</gene>
<keyword evidence="3" id="KW-1185">Reference proteome</keyword>
<accession>A0ABY6KWJ4</accession>
<feature type="compositionally biased region" description="Basic and acidic residues" evidence="1">
    <location>
        <begin position="189"/>
        <end position="201"/>
    </location>
</feature>
<protein>
    <submittedName>
        <fullName evidence="2">Uncharacterized protein</fullName>
    </submittedName>
</protein>
<name>A0ABY6KWJ4_9ARAC</name>
<evidence type="ECO:0000313" key="2">
    <source>
        <dbReference type="EMBL" id="UYV73073.1"/>
    </source>
</evidence>
<dbReference type="EMBL" id="CP092872">
    <property type="protein sequence ID" value="UYV73073.1"/>
    <property type="molecule type" value="Genomic_DNA"/>
</dbReference>
<dbReference type="Proteomes" id="UP001235939">
    <property type="component" value="Chromosome 10"/>
</dbReference>